<name>A0A1G5RVU1_PSEXY</name>
<accession>A0A1G5RVU1</accession>
<dbReference type="Pfam" id="PF13407">
    <property type="entry name" value="Peripla_BP_4"/>
    <property type="match status" value="1"/>
</dbReference>
<evidence type="ECO:0000256" key="7">
    <source>
        <dbReference type="ARBA" id="ARBA00022837"/>
    </source>
</evidence>
<evidence type="ECO:0000256" key="1">
    <source>
        <dbReference type="ARBA" id="ARBA00004196"/>
    </source>
</evidence>
<dbReference type="GO" id="GO:0030288">
    <property type="term" value="C:outer membrane-bounded periplasmic space"/>
    <property type="evidence" value="ECO:0007669"/>
    <property type="project" value="TreeGrafter"/>
</dbReference>
<evidence type="ECO:0000256" key="4">
    <source>
        <dbReference type="ARBA" id="ARBA00022723"/>
    </source>
</evidence>
<evidence type="ECO:0000256" key="6">
    <source>
        <dbReference type="ARBA" id="ARBA00022764"/>
    </source>
</evidence>
<gene>
    <name evidence="11" type="ORF">SAMN02910350_00758</name>
</gene>
<evidence type="ECO:0000259" key="10">
    <source>
        <dbReference type="Pfam" id="PF13407"/>
    </source>
</evidence>
<keyword evidence="6" id="KW-0574">Periplasm</keyword>
<evidence type="ECO:0000256" key="9">
    <source>
        <dbReference type="ARBA" id="ARBA00034344"/>
    </source>
</evidence>
<evidence type="ECO:0000313" key="12">
    <source>
        <dbReference type="Proteomes" id="UP000199428"/>
    </source>
</evidence>
<comment type="subunit">
    <text evidence="8">The ABC transporter complex is composed of one ATP-binding protein (MglA), two transmembrane proteins (MglC) and a solute-binding protein (MglB).</text>
</comment>
<keyword evidence="2" id="KW-0813">Transport</keyword>
<evidence type="ECO:0000256" key="5">
    <source>
        <dbReference type="ARBA" id="ARBA00022729"/>
    </source>
</evidence>
<dbReference type="InterPro" id="IPR025997">
    <property type="entry name" value="SBP_2_dom"/>
</dbReference>
<dbReference type="InterPro" id="IPR028082">
    <property type="entry name" value="Peripla_BP_I"/>
</dbReference>
<keyword evidence="3" id="KW-0762">Sugar transport</keyword>
<dbReference type="Gene3D" id="3.40.50.2300">
    <property type="match status" value="2"/>
</dbReference>
<keyword evidence="5" id="KW-0732">Signal</keyword>
<dbReference type="EMBL" id="FMWK01000003">
    <property type="protein sequence ID" value="SCZ77439.1"/>
    <property type="molecule type" value="Genomic_DNA"/>
</dbReference>
<dbReference type="Proteomes" id="UP000199428">
    <property type="component" value="Unassembled WGS sequence"/>
</dbReference>
<sequence>MKKYSAIGAAVLLLLIGILCIRESSIDKADKDTIKIGVTMYNEFDPFTEEIRQNILDYLSEDAKELQLDVDCNVVYAGSNQLVQNDQVEDFIDKGYDVICVNLVDRTDASVIIETAKSADVPVIFFNREPVEDDLNRFDKLYYIGAKPEESGKLQGLLVRDALKSRFEEVDISGDGAIQYVMLEGEAGHQDAIIRSRVSVETIQVGGIRLERLGDEIANWDRQQAQTKITSLLQGYPRQIELIIANDDNMALGAVDALKSFGVQTMPLIVGVNGQEEAVELVGEGVMLGTVLNDANEKGRIIAKMALSLATTGQPPEDIFLAKGKYFYVPYKMIDRKNYSDFIDDSEAVAFP</sequence>
<feature type="domain" description="Periplasmic binding protein" evidence="10">
    <location>
        <begin position="36"/>
        <end position="313"/>
    </location>
</feature>
<reference evidence="11 12" key="1">
    <citation type="submission" date="2016-10" db="EMBL/GenBank/DDBJ databases">
        <authorList>
            <person name="de Groot N.N."/>
        </authorList>
    </citation>
    <scope>NUCLEOTIDE SEQUENCE [LARGE SCALE GENOMIC DNA]</scope>
    <source>
        <strain evidence="11 12">DSM 10317</strain>
    </source>
</reference>
<dbReference type="PANTHER" id="PTHR30036:SF2">
    <property type="entry name" value="D-GALACTOSE_METHYL-GALACTOSIDE BINDING PERIPLASMIC PROTEIN MGLB"/>
    <property type="match status" value="1"/>
</dbReference>
<dbReference type="AlphaFoldDB" id="A0A1G5RVU1"/>
<dbReference type="GO" id="GO:0046872">
    <property type="term" value="F:metal ion binding"/>
    <property type="evidence" value="ECO:0007669"/>
    <property type="project" value="UniProtKB-KW"/>
</dbReference>
<evidence type="ECO:0000256" key="3">
    <source>
        <dbReference type="ARBA" id="ARBA00022597"/>
    </source>
</evidence>
<dbReference type="SUPFAM" id="SSF53822">
    <property type="entry name" value="Periplasmic binding protein-like I"/>
    <property type="match status" value="1"/>
</dbReference>
<organism evidence="11 12">
    <name type="scientific">Pseudobutyrivibrio xylanivorans</name>
    <dbReference type="NCBI Taxonomy" id="185007"/>
    <lineage>
        <taxon>Bacteria</taxon>
        <taxon>Bacillati</taxon>
        <taxon>Bacillota</taxon>
        <taxon>Clostridia</taxon>
        <taxon>Lachnospirales</taxon>
        <taxon>Lachnospiraceae</taxon>
        <taxon>Pseudobutyrivibrio</taxon>
    </lineage>
</organism>
<keyword evidence="7" id="KW-0106">Calcium</keyword>
<evidence type="ECO:0000313" key="11">
    <source>
        <dbReference type="EMBL" id="SCZ77439.1"/>
    </source>
</evidence>
<evidence type="ECO:0000256" key="2">
    <source>
        <dbReference type="ARBA" id="ARBA00022448"/>
    </source>
</evidence>
<evidence type="ECO:0000256" key="8">
    <source>
        <dbReference type="ARBA" id="ARBA00034323"/>
    </source>
</evidence>
<protein>
    <recommendedName>
        <fullName evidence="9">D-galactose/methyl-galactoside binding periplasmic protein MglB</fullName>
    </recommendedName>
</protein>
<proteinExistence type="predicted"/>
<comment type="subcellular location">
    <subcellularLocation>
        <location evidence="1">Cell envelope</location>
    </subcellularLocation>
</comment>
<dbReference type="PANTHER" id="PTHR30036">
    <property type="entry name" value="D-XYLOSE-BINDING PERIPLASMIC PROTEIN"/>
    <property type="match status" value="1"/>
</dbReference>
<keyword evidence="4" id="KW-0479">Metal-binding</keyword>
<dbReference type="RefSeq" id="WP_090161353.1">
    <property type="nucleotide sequence ID" value="NZ_FMWK01000003.1"/>
</dbReference>
<dbReference type="CDD" id="cd01539">
    <property type="entry name" value="PBP1_GGBP"/>
    <property type="match status" value="1"/>
</dbReference>
<dbReference type="InterPro" id="IPR050555">
    <property type="entry name" value="Bact_Solute-Bind_Prot2"/>
</dbReference>
<dbReference type="InterPro" id="IPR044085">
    <property type="entry name" value="MglB-like_PBP1"/>
</dbReference>
<dbReference type="GO" id="GO:0030246">
    <property type="term" value="F:carbohydrate binding"/>
    <property type="evidence" value="ECO:0007669"/>
    <property type="project" value="InterPro"/>
</dbReference>